<keyword evidence="6" id="KW-0732">Signal</keyword>
<dbReference type="PANTHER" id="PTHR24276:SF91">
    <property type="entry name" value="AT26814P-RELATED"/>
    <property type="match status" value="1"/>
</dbReference>
<dbReference type="GeneID" id="113202250"/>
<keyword evidence="4" id="KW-1015">Disulfide bond</keyword>
<feature type="compositionally biased region" description="Basic residues" evidence="5">
    <location>
        <begin position="291"/>
        <end position="301"/>
    </location>
</feature>
<dbReference type="OrthoDB" id="546450at2759"/>
<accession>A0A6J1RTD4</accession>
<dbReference type="Gene3D" id="2.40.10.10">
    <property type="entry name" value="Trypsin-like serine proteases"/>
    <property type="match status" value="1"/>
</dbReference>
<dbReference type="PANTHER" id="PTHR24276">
    <property type="entry name" value="POLYSERASE-RELATED"/>
    <property type="match status" value="1"/>
</dbReference>
<keyword evidence="3" id="KW-0720">Serine protease</keyword>
<dbReference type="InterPro" id="IPR050430">
    <property type="entry name" value="Peptidase_S1"/>
</dbReference>
<proteinExistence type="predicted"/>
<feature type="compositionally biased region" description="Low complexity" evidence="5">
    <location>
        <begin position="278"/>
        <end position="287"/>
    </location>
</feature>
<evidence type="ECO:0000256" key="1">
    <source>
        <dbReference type="ARBA" id="ARBA00022670"/>
    </source>
</evidence>
<feature type="region of interest" description="Disordered" evidence="5">
    <location>
        <begin position="270"/>
        <end position="301"/>
    </location>
</feature>
<dbReference type="RefSeq" id="XP_026272167.2">
    <property type="nucleotide sequence ID" value="XM_026416382.2"/>
</dbReference>
<dbReference type="AlphaFoldDB" id="A0A6J1RTD4"/>
<dbReference type="GO" id="GO:0006508">
    <property type="term" value="P:proteolysis"/>
    <property type="evidence" value="ECO:0007669"/>
    <property type="project" value="UniProtKB-KW"/>
</dbReference>
<feature type="signal peptide" evidence="6">
    <location>
        <begin position="1"/>
        <end position="20"/>
    </location>
</feature>
<feature type="chain" id="PRO_5039341475" evidence="6">
    <location>
        <begin position="21"/>
        <end position="301"/>
    </location>
</feature>
<dbReference type="KEGG" id="foc:113202250"/>
<protein>
    <submittedName>
        <fullName evidence="9">Trypsin-like</fullName>
    </submittedName>
</protein>
<dbReference type="Pfam" id="PF00089">
    <property type="entry name" value="Trypsin"/>
    <property type="match status" value="1"/>
</dbReference>
<reference evidence="9" key="1">
    <citation type="submission" date="2025-08" db="UniProtKB">
        <authorList>
            <consortium name="RefSeq"/>
        </authorList>
    </citation>
    <scope>IDENTIFICATION</scope>
    <source>
        <tissue evidence="9">Whole organism</tissue>
    </source>
</reference>
<evidence type="ECO:0000259" key="7">
    <source>
        <dbReference type="PROSITE" id="PS50240"/>
    </source>
</evidence>
<keyword evidence="1" id="KW-0645">Protease</keyword>
<name>A0A6J1RTD4_FRAOC</name>
<evidence type="ECO:0000256" key="3">
    <source>
        <dbReference type="ARBA" id="ARBA00022825"/>
    </source>
</evidence>
<dbReference type="GO" id="GO:0004252">
    <property type="term" value="F:serine-type endopeptidase activity"/>
    <property type="evidence" value="ECO:0007669"/>
    <property type="project" value="InterPro"/>
</dbReference>
<keyword evidence="8" id="KW-1185">Reference proteome</keyword>
<dbReference type="Proteomes" id="UP000504606">
    <property type="component" value="Unplaced"/>
</dbReference>
<dbReference type="InterPro" id="IPR001254">
    <property type="entry name" value="Trypsin_dom"/>
</dbReference>
<organism evidence="8 9">
    <name type="scientific">Frankliniella occidentalis</name>
    <name type="common">Western flower thrips</name>
    <name type="synonym">Euthrips occidentalis</name>
    <dbReference type="NCBI Taxonomy" id="133901"/>
    <lineage>
        <taxon>Eukaryota</taxon>
        <taxon>Metazoa</taxon>
        <taxon>Ecdysozoa</taxon>
        <taxon>Arthropoda</taxon>
        <taxon>Hexapoda</taxon>
        <taxon>Insecta</taxon>
        <taxon>Pterygota</taxon>
        <taxon>Neoptera</taxon>
        <taxon>Paraneoptera</taxon>
        <taxon>Thysanoptera</taxon>
        <taxon>Terebrantia</taxon>
        <taxon>Thripoidea</taxon>
        <taxon>Thripidae</taxon>
        <taxon>Frankliniella</taxon>
    </lineage>
</organism>
<dbReference type="PROSITE" id="PS50240">
    <property type="entry name" value="TRYPSIN_DOM"/>
    <property type="match status" value="1"/>
</dbReference>
<feature type="domain" description="Peptidase S1" evidence="7">
    <location>
        <begin position="21"/>
        <end position="272"/>
    </location>
</feature>
<sequence length="301" mass="32153">MKTAVLCFVLALAGIRQGDAITAGSVVKIEDHPYQVAIDYYTKPASAEDDDPSHVTVSTSSGALITDKTVITSGSSLVDDKKTVDLKQLVVRVGAQRRDAGGASYKVVDYLLHPAYQHSWTIDGDVLLLYLGEQVPTRPETRPVPLADPSRTLVPGERLVLTGYGNLTEGEVLADGEVRQLQAAALPFVNQEICGDIWGFYGTTTVRACAGGLAKDACGQGDQGAPLVNWRGELVGVASPQLEGECGVLGQPTVFTSLLTADMQQWIKSNANGKQPEPTSTPVPSVVGARHLWHPQRRPQQ</sequence>
<dbReference type="SUPFAM" id="SSF50494">
    <property type="entry name" value="Trypsin-like serine proteases"/>
    <property type="match status" value="1"/>
</dbReference>
<dbReference type="InterPro" id="IPR043504">
    <property type="entry name" value="Peptidase_S1_PA_chymotrypsin"/>
</dbReference>
<keyword evidence="2" id="KW-0378">Hydrolase</keyword>
<evidence type="ECO:0000313" key="9">
    <source>
        <dbReference type="RefSeq" id="XP_026272167.2"/>
    </source>
</evidence>
<evidence type="ECO:0000256" key="6">
    <source>
        <dbReference type="SAM" id="SignalP"/>
    </source>
</evidence>
<evidence type="ECO:0000256" key="2">
    <source>
        <dbReference type="ARBA" id="ARBA00022801"/>
    </source>
</evidence>
<evidence type="ECO:0000256" key="4">
    <source>
        <dbReference type="ARBA" id="ARBA00023157"/>
    </source>
</evidence>
<dbReference type="InterPro" id="IPR009003">
    <property type="entry name" value="Peptidase_S1_PA"/>
</dbReference>
<evidence type="ECO:0000313" key="8">
    <source>
        <dbReference type="Proteomes" id="UP000504606"/>
    </source>
</evidence>
<evidence type="ECO:0000256" key="5">
    <source>
        <dbReference type="SAM" id="MobiDB-lite"/>
    </source>
</evidence>
<gene>
    <name evidence="9" type="primary">LOC113202250</name>
</gene>
<dbReference type="SMART" id="SM00020">
    <property type="entry name" value="Tryp_SPc"/>
    <property type="match status" value="1"/>
</dbReference>